<evidence type="ECO:0000313" key="4">
    <source>
        <dbReference type="Proteomes" id="UP000274504"/>
    </source>
</evidence>
<evidence type="ECO:0000313" key="3">
    <source>
        <dbReference type="EMBL" id="VUZ56916.1"/>
    </source>
</evidence>
<keyword evidence="5" id="KW-1185">Reference proteome</keyword>
<dbReference type="Proteomes" id="UP000274504">
    <property type="component" value="Unassembled WGS sequence"/>
</dbReference>
<sequence length="93" mass="10226">MDLTHSMESSMPKVIPALLVSEHTMPKEQLVLESCLLDHQTSQVCHLKVHLDGYRIFGPSRAPKSSAKIKSPNSNEPEEISLIKSISGTNETA</sequence>
<dbReference type="WBParaSite" id="HDID_0001112601-mRNA-1">
    <property type="protein sequence ID" value="HDID_0001112601-mRNA-1"/>
    <property type="gene ID" value="HDID_0001112601"/>
</dbReference>
<evidence type="ECO:0000313" key="5">
    <source>
        <dbReference type="Proteomes" id="UP000321570"/>
    </source>
</evidence>
<evidence type="ECO:0000313" key="2">
    <source>
        <dbReference type="EMBL" id="VDL64865.1"/>
    </source>
</evidence>
<proteinExistence type="predicted"/>
<evidence type="ECO:0000256" key="1">
    <source>
        <dbReference type="SAM" id="MobiDB-lite"/>
    </source>
</evidence>
<organism evidence="6">
    <name type="scientific">Hymenolepis diminuta</name>
    <name type="common">Rat tapeworm</name>
    <dbReference type="NCBI Taxonomy" id="6216"/>
    <lineage>
        <taxon>Eukaryota</taxon>
        <taxon>Metazoa</taxon>
        <taxon>Spiralia</taxon>
        <taxon>Lophotrochozoa</taxon>
        <taxon>Platyhelminthes</taxon>
        <taxon>Cestoda</taxon>
        <taxon>Eucestoda</taxon>
        <taxon>Cyclophyllidea</taxon>
        <taxon>Hymenolepididae</taxon>
        <taxon>Hymenolepis</taxon>
    </lineage>
</organism>
<dbReference type="Proteomes" id="UP000321570">
    <property type="component" value="Unassembled WGS sequence"/>
</dbReference>
<reference evidence="6" key="1">
    <citation type="submission" date="2017-02" db="UniProtKB">
        <authorList>
            <consortium name="WormBaseParasite"/>
        </authorList>
    </citation>
    <scope>IDENTIFICATION</scope>
</reference>
<gene>
    <name evidence="2" type="ORF">HDID_LOCUS11123</name>
    <name evidence="3" type="ORF">WMSIL1_LOCUS14287</name>
</gene>
<accession>A0A0R3SZD0</accession>
<feature type="compositionally biased region" description="Polar residues" evidence="1">
    <location>
        <begin position="84"/>
        <end position="93"/>
    </location>
</feature>
<reference evidence="3 5" key="3">
    <citation type="submission" date="2019-07" db="EMBL/GenBank/DDBJ databases">
        <authorList>
            <person name="Jastrzebski P J."/>
            <person name="Paukszto L."/>
            <person name="Jastrzebski P J."/>
        </authorList>
    </citation>
    <scope>NUCLEOTIDE SEQUENCE [LARGE SCALE GENOMIC DNA]</scope>
    <source>
        <strain evidence="3 5">WMS-il1</strain>
    </source>
</reference>
<name>A0A0R3SZD0_HYMDI</name>
<protein>
    <submittedName>
        <fullName evidence="6">Ovule protein</fullName>
    </submittedName>
</protein>
<evidence type="ECO:0000313" key="6">
    <source>
        <dbReference type="WBParaSite" id="HDID_0001112601-mRNA-1"/>
    </source>
</evidence>
<dbReference type="AlphaFoldDB" id="A0A0R3SZD0"/>
<dbReference type="EMBL" id="CABIJS010000708">
    <property type="protein sequence ID" value="VUZ56916.1"/>
    <property type="molecule type" value="Genomic_DNA"/>
</dbReference>
<reference evidence="2 4" key="2">
    <citation type="submission" date="2018-11" db="EMBL/GenBank/DDBJ databases">
        <authorList>
            <consortium name="Pathogen Informatics"/>
        </authorList>
    </citation>
    <scope>NUCLEOTIDE SEQUENCE [LARGE SCALE GENOMIC DNA]</scope>
</reference>
<dbReference type="EMBL" id="UYSG01012550">
    <property type="protein sequence ID" value="VDL64865.1"/>
    <property type="molecule type" value="Genomic_DNA"/>
</dbReference>
<feature type="region of interest" description="Disordered" evidence="1">
    <location>
        <begin position="60"/>
        <end position="93"/>
    </location>
</feature>